<dbReference type="Proteomes" id="UP000004384">
    <property type="component" value="Unassembled WGS sequence"/>
</dbReference>
<evidence type="ECO:0000256" key="1">
    <source>
        <dbReference type="SAM" id="MobiDB-lite"/>
    </source>
</evidence>
<comment type="caution">
    <text evidence="2">The sequence shown here is derived from an EMBL/GenBank/DDBJ whole genome shotgun (WGS) entry which is preliminary data.</text>
</comment>
<accession>C6RBF6</accession>
<sequence length="56" mass="6079">MQKYTMPAREAPSSFSPLASARSSSSLPRNTRWPIFAMTAMSTRSFTSGSSTNVCT</sequence>
<proteinExistence type="predicted"/>
<name>C6RBF6_9CORY</name>
<organism evidence="2 3">
    <name type="scientific">Corynebacterium tuberculostearicum SK141</name>
    <dbReference type="NCBI Taxonomy" id="553206"/>
    <lineage>
        <taxon>Bacteria</taxon>
        <taxon>Bacillati</taxon>
        <taxon>Actinomycetota</taxon>
        <taxon>Actinomycetes</taxon>
        <taxon>Mycobacteriales</taxon>
        <taxon>Corynebacteriaceae</taxon>
        <taxon>Corynebacterium</taxon>
    </lineage>
</organism>
<dbReference type="EMBL" id="ACVP01000028">
    <property type="protein sequence ID" value="EET76716.1"/>
    <property type="molecule type" value="Genomic_DNA"/>
</dbReference>
<feature type="region of interest" description="Disordered" evidence="1">
    <location>
        <begin position="1"/>
        <end position="27"/>
    </location>
</feature>
<dbReference type="AlphaFoldDB" id="C6RBF6"/>
<evidence type="ECO:0000313" key="3">
    <source>
        <dbReference type="Proteomes" id="UP000004384"/>
    </source>
</evidence>
<feature type="compositionally biased region" description="Low complexity" evidence="1">
    <location>
        <begin position="11"/>
        <end position="27"/>
    </location>
</feature>
<evidence type="ECO:0000313" key="2">
    <source>
        <dbReference type="EMBL" id="EET76716.1"/>
    </source>
</evidence>
<reference evidence="2 3" key="1">
    <citation type="submission" date="2009-06" db="EMBL/GenBank/DDBJ databases">
        <authorList>
            <person name="Dodson R."/>
            <person name="Sebastian Y."/>
            <person name="Madupu R."/>
            <person name="Durkin A.S."/>
            <person name="Torralba M."/>
            <person name="Methe B."/>
            <person name="Sutton G.G."/>
            <person name="Strausberg R.L."/>
            <person name="Nelson K.E."/>
        </authorList>
    </citation>
    <scope>NUCLEOTIDE SEQUENCE [LARGE SCALE GENOMIC DNA]</scope>
    <source>
        <strain evidence="2 3">SK141</strain>
    </source>
</reference>
<gene>
    <name evidence="2" type="ORF">CORTU0001_0522</name>
</gene>
<protein>
    <submittedName>
        <fullName evidence="2">Uncharacterized protein</fullName>
    </submittedName>
</protein>